<name>A0ABR9EJ74_9GAMM</name>
<dbReference type="SUPFAM" id="SSF53927">
    <property type="entry name" value="Cytidine deaminase-like"/>
    <property type="match status" value="2"/>
</dbReference>
<dbReference type="PROSITE" id="PS51747">
    <property type="entry name" value="CYT_DCMP_DEAMINASES_2"/>
    <property type="match status" value="2"/>
</dbReference>
<dbReference type="InterPro" id="IPR002125">
    <property type="entry name" value="CMP_dCMP_dom"/>
</dbReference>
<keyword evidence="3" id="KW-0479">Metal-binding</keyword>
<keyword evidence="5" id="KW-0862">Zinc</keyword>
<dbReference type="NCBIfam" id="NF006537">
    <property type="entry name" value="PRK09027.1"/>
    <property type="match status" value="1"/>
</dbReference>
<dbReference type="InterPro" id="IPR016192">
    <property type="entry name" value="APOBEC/CMP_deaminase_Zn-bd"/>
</dbReference>
<dbReference type="CDD" id="cd01283">
    <property type="entry name" value="cytidine_deaminase"/>
    <property type="match status" value="1"/>
</dbReference>
<proteinExistence type="inferred from homology"/>
<dbReference type="PROSITE" id="PS00903">
    <property type="entry name" value="CYT_DCMP_DEAMINASES_1"/>
    <property type="match status" value="1"/>
</dbReference>
<comment type="subunit">
    <text evidence="2">Homodimer.</text>
</comment>
<sequence length="295" mass="31805">MLPLVYDEYIMAVLTPHQIENLQEQAKQSRGHLSHLIISDLLTTFHCDIETLLKTLLPVAASFSQAPISQFNVGAIAYDEKTGSAYLGANLEFTHQALNQAVHAEQAAINNAWLNGARSVSLIAITDAPCGHCRQFMNEIAGAESLRVLLPTQETDLKALLPSSFGPLDLGNSYRLLDSNTGNATSTSEALSLMLREQLSLAYAPYSKNAAAVEVVTVAHGTFYGRYAENAAYNPSLSPMQSALSQLALAGLTIDDVELESVTLVESKNGFNQKAVAQAVLDSYVADITLRHVLV</sequence>
<reference evidence="7 8" key="1">
    <citation type="submission" date="2015-03" db="EMBL/GenBank/DDBJ databases">
        <title>Genome sequence of Pseudoalteromonas aurantia.</title>
        <authorList>
            <person name="Xie B.-B."/>
            <person name="Rong J.-C."/>
            <person name="Qin Q.-L."/>
            <person name="Zhang Y.-Z."/>
        </authorList>
    </citation>
    <scope>NUCLEOTIDE SEQUENCE [LARGE SCALE GENOMIC DNA]</scope>
    <source>
        <strain evidence="7 8">208</strain>
    </source>
</reference>
<dbReference type="InterPro" id="IPR016193">
    <property type="entry name" value="Cytidine_deaminase-like"/>
</dbReference>
<evidence type="ECO:0000256" key="5">
    <source>
        <dbReference type="ARBA" id="ARBA00022833"/>
    </source>
</evidence>
<organism evidence="7 8">
    <name type="scientific">Pseudoalteromonas aurantia 208</name>
    <dbReference type="NCBI Taxonomy" id="1314867"/>
    <lineage>
        <taxon>Bacteria</taxon>
        <taxon>Pseudomonadati</taxon>
        <taxon>Pseudomonadota</taxon>
        <taxon>Gammaproteobacteria</taxon>
        <taxon>Alteromonadales</taxon>
        <taxon>Pseudoalteromonadaceae</taxon>
        <taxon>Pseudoalteromonas</taxon>
    </lineage>
</organism>
<evidence type="ECO:0000313" key="7">
    <source>
        <dbReference type="EMBL" id="MBE0371055.1"/>
    </source>
</evidence>
<dbReference type="Pfam" id="PF00383">
    <property type="entry name" value="dCMP_cyt_deam_1"/>
    <property type="match status" value="1"/>
</dbReference>
<comment type="caution">
    <text evidence="7">The sequence shown here is derived from an EMBL/GenBank/DDBJ whole genome shotgun (WGS) entry which is preliminary data.</text>
</comment>
<dbReference type="Proteomes" id="UP000615755">
    <property type="component" value="Unassembled WGS sequence"/>
</dbReference>
<dbReference type="Gene3D" id="3.40.140.10">
    <property type="entry name" value="Cytidine Deaminase, domain 2"/>
    <property type="match status" value="2"/>
</dbReference>
<dbReference type="PIRSF" id="PIRSF006334">
    <property type="entry name" value="Cdd_plus_pseudo"/>
    <property type="match status" value="1"/>
</dbReference>
<dbReference type="InterPro" id="IPR050202">
    <property type="entry name" value="Cyt/Deoxycyt_deaminase"/>
</dbReference>
<evidence type="ECO:0000256" key="2">
    <source>
        <dbReference type="ARBA" id="ARBA00011738"/>
    </source>
</evidence>
<dbReference type="PANTHER" id="PTHR11644">
    <property type="entry name" value="CYTIDINE DEAMINASE"/>
    <property type="match status" value="1"/>
</dbReference>
<protein>
    <submittedName>
        <fullName evidence="7">Cytidine deaminase</fullName>
    </submittedName>
</protein>
<comment type="similarity">
    <text evidence="1">Belongs to the cytidine and deoxycytidylate deaminase family.</text>
</comment>
<dbReference type="EMBL" id="AQGV01000015">
    <property type="protein sequence ID" value="MBE0371055.1"/>
    <property type="molecule type" value="Genomic_DNA"/>
</dbReference>
<keyword evidence="4" id="KW-0378">Hydrolase</keyword>
<evidence type="ECO:0000256" key="3">
    <source>
        <dbReference type="ARBA" id="ARBA00022723"/>
    </source>
</evidence>
<dbReference type="PANTHER" id="PTHR11644:SF2">
    <property type="entry name" value="CYTIDINE DEAMINASE"/>
    <property type="match status" value="1"/>
</dbReference>
<dbReference type="Pfam" id="PF08211">
    <property type="entry name" value="dCMP_cyt_deam_2"/>
    <property type="match status" value="1"/>
</dbReference>
<dbReference type="InterPro" id="IPR013171">
    <property type="entry name" value="Cyd/dCyd_deaminase_Zn-bd"/>
</dbReference>
<evidence type="ECO:0000313" key="8">
    <source>
        <dbReference type="Proteomes" id="UP000615755"/>
    </source>
</evidence>
<accession>A0ABR9EJ74</accession>
<evidence type="ECO:0000259" key="6">
    <source>
        <dbReference type="PROSITE" id="PS51747"/>
    </source>
</evidence>
<evidence type="ECO:0000256" key="4">
    <source>
        <dbReference type="ARBA" id="ARBA00022801"/>
    </source>
</evidence>
<feature type="domain" description="CMP/dCMP-type deaminase" evidence="6">
    <location>
        <begin position="48"/>
        <end position="168"/>
    </location>
</feature>
<feature type="domain" description="CMP/dCMP-type deaminase" evidence="6">
    <location>
        <begin position="186"/>
        <end position="295"/>
    </location>
</feature>
<evidence type="ECO:0000256" key="1">
    <source>
        <dbReference type="ARBA" id="ARBA00006576"/>
    </source>
</evidence>
<keyword evidence="8" id="KW-1185">Reference proteome</keyword>
<gene>
    <name evidence="7" type="primary">cdd</name>
    <name evidence="7" type="ORF">PAUR_b1219</name>
</gene>